<protein>
    <submittedName>
        <fullName evidence="3">T9SS type A sorting domain-containing protein</fullName>
    </submittedName>
</protein>
<dbReference type="RefSeq" id="WP_290302303.1">
    <property type="nucleotide sequence ID" value="NZ_JAUFQR010000003.1"/>
</dbReference>
<keyword evidence="1" id="KW-0732">Signal</keyword>
<organism evidence="3 4">
    <name type="scientific">Chryseobacterium tructae</name>
    <dbReference type="NCBI Taxonomy" id="1037380"/>
    <lineage>
        <taxon>Bacteria</taxon>
        <taxon>Pseudomonadati</taxon>
        <taxon>Bacteroidota</taxon>
        <taxon>Flavobacteriia</taxon>
        <taxon>Flavobacteriales</taxon>
        <taxon>Weeksellaceae</taxon>
        <taxon>Chryseobacterium group</taxon>
        <taxon>Chryseobacterium</taxon>
    </lineage>
</organism>
<evidence type="ECO:0000313" key="4">
    <source>
        <dbReference type="Proteomes" id="UP001595735"/>
    </source>
</evidence>
<comment type="caution">
    <text evidence="3">The sequence shown here is derived from an EMBL/GenBank/DDBJ whole genome shotgun (WGS) entry which is preliminary data.</text>
</comment>
<dbReference type="InterPro" id="IPR026444">
    <property type="entry name" value="Secre_tail"/>
</dbReference>
<evidence type="ECO:0000313" key="3">
    <source>
        <dbReference type="EMBL" id="MFC3755018.1"/>
    </source>
</evidence>
<evidence type="ECO:0000256" key="1">
    <source>
        <dbReference type="ARBA" id="ARBA00022729"/>
    </source>
</evidence>
<gene>
    <name evidence="3" type="ORF">ACFONJ_03395</name>
</gene>
<dbReference type="Pfam" id="PF18962">
    <property type="entry name" value="Por_Secre_tail"/>
    <property type="match status" value="1"/>
</dbReference>
<feature type="domain" description="Secretion system C-terminal sorting" evidence="2">
    <location>
        <begin position="466"/>
        <end position="535"/>
    </location>
</feature>
<dbReference type="EMBL" id="JBHRYO010000001">
    <property type="protein sequence ID" value="MFC3755018.1"/>
    <property type="molecule type" value="Genomic_DNA"/>
</dbReference>
<keyword evidence="4" id="KW-1185">Reference proteome</keyword>
<proteinExistence type="predicted"/>
<reference evidence="4" key="1">
    <citation type="journal article" date="2019" name="Int. J. Syst. Evol. Microbiol.">
        <title>The Global Catalogue of Microorganisms (GCM) 10K type strain sequencing project: providing services to taxonomists for standard genome sequencing and annotation.</title>
        <authorList>
            <consortium name="The Broad Institute Genomics Platform"/>
            <consortium name="The Broad Institute Genome Sequencing Center for Infectious Disease"/>
            <person name="Wu L."/>
            <person name="Ma J."/>
        </authorList>
    </citation>
    <scope>NUCLEOTIDE SEQUENCE [LARGE SCALE GENOMIC DNA]</scope>
    <source>
        <strain evidence="4">CECT 7798</strain>
    </source>
</reference>
<dbReference type="NCBIfam" id="TIGR04183">
    <property type="entry name" value="Por_Secre_tail"/>
    <property type="match status" value="1"/>
</dbReference>
<accession>A0ABV7XT94</accession>
<evidence type="ECO:0000259" key="2">
    <source>
        <dbReference type="Pfam" id="PF18962"/>
    </source>
</evidence>
<sequence>MNKKIFFLLLPFLGYGQYNLVNVTNYCGNTNPSRSNRYTHIFEKTENFLVYKFYKDCQASGQDSTFSVWAYDGQNPPYKLKYDNGNEVNDTSNLWAGELVNSNNKIFYTKPQIASPNSVGSHKELWYFDETISKTLVHKVNTTSFPSGCKTFENLTPFLGGFYYTGDINNTCYIDQNINTTYQFTASRYKNYWNPPFIFSNTEHNGSLFYKTWKDNTVTSNTIKKYNPTNNQTTSIVSSENDQFGAYPNYLTKFKNKLFFINRTTQYGTEIYYYDDANNSINCLDITQGASSSNPSFLTVYNDNLYFYNIANNKYYIYKYDGINPPIIIHQENITTPGGNYDYTGICGYNGNIYFVRTTSLLGGDQNNFTTELFEYAGSGNAQLVASFPEFRVLPYGPINNTLINYLPQFNSSGRSSIFSFKNSLYIVGFQKYGSNFTGEDIWKISPNTTLSVNTIDRQQRRDVVVYPNPTNDEVSLKFTKNPKTVKVEIYNAASQWMKTIDFNDKDELRFKMPESKGTYLLRIISDQKNIVTKVTKK</sequence>
<dbReference type="Proteomes" id="UP001595735">
    <property type="component" value="Unassembled WGS sequence"/>
</dbReference>
<name>A0ABV7XT94_9FLAO</name>